<comment type="caution">
    <text evidence="2">The sequence shown here is derived from an EMBL/GenBank/DDBJ whole genome shotgun (WGS) entry which is preliminary data.</text>
</comment>
<dbReference type="EMBL" id="QRCM01000001">
    <property type="protein sequence ID" value="TXG91749.1"/>
    <property type="molecule type" value="Genomic_DNA"/>
</dbReference>
<protein>
    <submittedName>
        <fullName evidence="2">Metallophosphoesterase</fullName>
    </submittedName>
</protein>
<gene>
    <name evidence="2" type="ORF">DW322_18100</name>
</gene>
<organism evidence="2 3">
    <name type="scientific">Rhodococcus rhodnii</name>
    <dbReference type="NCBI Taxonomy" id="38312"/>
    <lineage>
        <taxon>Bacteria</taxon>
        <taxon>Bacillati</taxon>
        <taxon>Actinomycetota</taxon>
        <taxon>Actinomycetes</taxon>
        <taxon>Mycobacteriales</taxon>
        <taxon>Nocardiaceae</taxon>
        <taxon>Rhodococcus</taxon>
    </lineage>
</organism>
<dbReference type="InterPro" id="IPR029052">
    <property type="entry name" value="Metallo-depent_PP-like"/>
</dbReference>
<dbReference type="AlphaFoldDB" id="A0A6P2CG75"/>
<evidence type="ECO:0000313" key="3">
    <source>
        <dbReference type="Proteomes" id="UP000471120"/>
    </source>
</evidence>
<dbReference type="Pfam" id="PF00149">
    <property type="entry name" value="Metallophos"/>
    <property type="match status" value="1"/>
</dbReference>
<dbReference type="Gene3D" id="3.60.21.10">
    <property type="match status" value="1"/>
</dbReference>
<name>A0A6P2CG75_9NOCA</name>
<feature type="domain" description="Calcineurin-like phosphoesterase" evidence="1">
    <location>
        <begin position="21"/>
        <end position="187"/>
    </location>
</feature>
<dbReference type="GO" id="GO:0016787">
    <property type="term" value="F:hydrolase activity"/>
    <property type="evidence" value="ECO:0007669"/>
    <property type="project" value="InterPro"/>
</dbReference>
<proteinExistence type="predicted"/>
<dbReference type="Proteomes" id="UP000471120">
    <property type="component" value="Unassembled WGS sequence"/>
</dbReference>
<dbReference type="InterPro" id="IPR004843">
    <property type="entry name" value="Calcineurin-like_PHP"/>
</dbReference>
<sequence length="228" mass="24489">MVSVLAVADEPVEWLWSDRARTLGADLVLGAGDLPFGYLEHLSEALSAPCVFVPGNHDRDLTGYRTGRGGVYRAGMPVTWPGPVGAVDADARIVRESGLQIAGLGGSMRYSGGPNQWSEAQQCRRAMRMLARDGIARGRAPVDILLTHSPPRDVGDGDDPAHRGFGTLRGLVRWLRPSVMLHGHIHPFGRPAPDVTLGTTRVINTVGYTLLTVTPGQAPTIVRRHHGS</sequence>
<dbReference type="SUPFAM" id="SSF56300">
    <property type="entry name" value="Metallo-dependent phosphatases"/>
    <property type="match status" value="1"/>
</dbReference>
<evidence type="ECO:0000313" key="2">
    <source>
        <dbReference type="EMBL" id="TXG91749.1"/>
    </source>
</evidence>
<evidence type="ECO:0000259" key="1">
    <source>
        <dbReference type="Pfam" id="PF00149"/>
    </source>
</evidence>
<reference evidence="2 3" key="1">
    <citation type="submission" date="2018-07" db="EMBL/GenBank/DDBJ databases">
        <title>Genome sequence of Rhodococcus rhodnii ATCC 35071 from Rhodnius prolixus.</title>
        <authorList>
            <person name="Patel V."/>
            <person name="Vogel K.J."/>
        </authorList>
    </citation>
    <scope>NUCLEOTIDE SEQUENCE [LARGE SCALE GENOMIC DNA]</scope>
    <source>
        <strain evidence="2 3">ATCC 35071</strain>
    </source>
</reference>
<accession>A0A6P2CG75</accession>
<dbReference type="RefSeq" id="WP_010837318.1">
    <property type="nucleotide sequence ID" value="NZ_QRCM01000001.1"/>
</dbReference>